<evidence type="ECO:0000313" key="3">
    <source>
        <dbReference type="Proteomes" id="UP000626148"/>
    </source>
</evidence>
<organism evidence="2 3">
    <name type="scientific">Saccharospirillum salsuginis</name>
    <dbReference type="NCBI Taxonomy" id="418750"/>
    <lineage>
        <taxon>Bacteria</taxon>
        <taxon>Pseudomonadati</taxon>
        <taxon>Pseudomonadota</taxon>
        <taxon>Gammaproteobacteria</taxon>
        <taxon>Oceanospirillales</taxon>
        <taxon>Saccharospirillaceae</taxon>
        <taxon>Saccharospirillum</taxon>
    </lineage>
</organism>
<dbReference type="InterPro" id="IPR021708">
    <property type="entry name" value="DUF3291"/>
</dbReference>
<name>A0A918K4Y7_9GAMM</name>
<dbReference type="AlphaFoldDB" id="A0A918K4Y7"/>
<sequence length="157" mass="18243">MRYHLAQLNLATFRKPMEDPVNADFVNNLDRVNATAEAQPGFVWRLIGEGNDAMDVRLFENPNTIVNLSVWEDIESLFYFVYQNPAHRDIMRRRKEWFDKMDVHMVLWWVPVGHTPTPAEAKARLERLKEAGPTSEAFTFKRSYPAPMDSAESDTAR</sequence>
<gene>
    <name evidence="2" type="ORF">GCM10007392_15830</name>
</gene>
<evidence type="ECO:0000259" key="1">
    <source>
        <dbReference type="Pfam" id="PF11695"/>
    </source>
</evidence>
<protein>
    <recommendedName>
        <fullName evidence="1">DUF3291 domain-containing protein</fullName>
    </recommendedName>
</protein>
<dbReference type="SUPFAM" id="SSF54909">
    <property type="entry name" value="Dimeric alpha+beta barrel"/>
    <property type="match status" value="1"/>
</dbReference>
<dbReference type="Pfam" id="PF11695">
    <property type="entry name" value="DUF3291"/>
    <property type="match status" value="1"/>
</dbReference>
<dbReference type="EMBL" id="BMXR01000003">
    <property type="protein sequence ID" value="GGX49362.1"/>
    <property type="molecule type" value="Genomic_DNA"/>
</dbReference>
<keyword evidence="3" id="KW-1185">Reference proteome</keyword>
<comment type="caution">
    <text evidence="2">The sequence shown here is derived from an EMBL/GenBank/DDBJ whole genome shotgun (WGS) entry which is preliminary data.</text>
</comment>
<dbReference type="RefSeq" id="WP_189607996.1">
    <property type="nucleotide sequence ID" value="NZ_BMXR01000003.1"/>
</dbReference>
<evidence type="ECO:0000313" key="2">
    <source>
        <dbReference type="EMBL" id="GGX49362.1"/>
    </source>
</evidence>
<reference evidence="2" key="2">
    <citation type="submission" date="2020-09" db="EMBL/GenBank/DDBJ databases">
        <authorList>
            <person name="Sun Q."/>
            <person name="Kim S."/>
        </authorList>
    </citation>
    <scope>NUCLEOTIDE SEQUENCE</scope>
    <source>
        <strain evidence="2">KCTC 22169</strain>
    </source>
</reference>
<feature type="domain" description="DUF3291" evidence="1">
    <location>
        <begin position="5"/>
        <end position="142"/>
    </location>
</feature>
<proteinExistence type="predicted"/>
<dbReference type="InterPro" id="IPR011008">
    <property type="entry name" value="Dimeric_a/b-barrel"/>
</dbReference>
<dbReference type="Proteomes" id="UP000626148">
    <property type="component" value="Unassembled WGS sequence"/>
</dbReference>
<reference evidence="2" key="1">
    <citation type="journal article" date="2014" name="Int. J. Syst. Evol. Microbiol.">
        <title>Complete genome sequence of Corynebacterium casei LMG S-19264T (=DSM 44701T), isolated from a smear-ripened cheese.</title>
        <authorList>
            <consortium name="US DOE Joint Genome Institute (JGI-PGF)"/>
            <person name="Walter F."/>
            <person name="Albersmeier A."/>
            <person name="Kalinowski J."/>
            <person name="Ruckert C."/>
        </authorList>
    </citation>
    <scope>NUCLEOTIDE SEQUENCE</scope>
    <source>
        <strain evidence="2">KCTC 22169</strain>
    </source>
</reference>
<accession>A0A918K4Y7</accession>